<name>A0A9P9WDB1_9PEZI</name>
<organism evidence="2 3">
    <name type="scientific">Neoarthrinium moseri</name>
    <dbReference type="NCBI Taxonomy" id="1658444"/>
    <lineage>
        <taxon>Eukaryota</taxon>
        <taxon>Fungi</taxon>
        <taxon>Dikarya</taxon>
        <taxon>Ascomycota</taxon>
        <taxon>Pezizomycotina</taxon>
        <taxon>Sordariomycetes</taxon>
        <taxon>Xylariomycetidae</taxon>
        <taxon>Amphisphaeriales</taxon>
        <taxon>Apiosporaceae</taxon>
        <taxon>Neoarthrinium</taxon>
    </lineage>
</organism>
<keyword evidence="3" id="KW-1185">Reference proteome</keyword>
<feature type="compositionally biased region" description="Basic and acidic residues" evidence="1">
    <location>
        <begin position="197"/>
        <end position="218"/>
    </location>
</feature>
<accession>A0A9P9WDB1</accession>
<evidence type="ECO:0000313" key="2">
    <source>
        <dbReference type="EMBL" id="KAI1857692.1"/>
    </source>
</evidence>
<comment type="caution">
    <text evidence="2">The sequence shown here is derived from an EMBL/GenBank/DDBJ whole genome shotgun (WGS) entry which is preliminary data.</text>
</comment>
<gene>
    <name evidence="2" type="ORF">JX265_011107</name>
</gene>
<sequence>MAPQVSRQAAFVDLSQTGTTSGSSQYACGGEPRHSSRRGSPRQNPRGSDAMNSLSNAHASTTWSAQPMERVTARAPELRKNRKVLSKESSTSFSWLPGRKGKKAADRTSISHTQRDPTEKRGIPRVVDFQIPDAPGPNHLGRPANLPSPQLLPAHRLQSRSQHVVGNYKPDPKKLVTDPALWNSSHPVRRSLARPQQSEENRPLRGRRVLSEDRSQAQEKPVIEALKEFDQRDGFAARGRNWSTTVVIGDKEPATQYTSFPPPCFDEETATTEKQMRRRAVYFKPSDIPADLAQLADQQEDNADDAPADISYNEPRAVSYLSLFGSDQECDGEDSEEEDREQLELPSIFLTPPSRKVSEASVLSTRLLSPGHAWKLLAEDARRDAVRERRTSDKILAYCSPLIAALQVLQGYPEFDGLEEASWEGLDEVLRQVLEDRDMNGEERDHALASAAWFREQWWRLYRESKRQCYVLQHPTEDGAAVEA</sequence>
<feature type="compositionally biased region" description="Polar residues" evidence="1">
    <location>
        <begin position="41"/>
        <end position="65"/>
    </location>
</feature>
<protein>
    <submittedName>
        <fullName evidence="2">Uncharacterized protein</fullName>
    </submittedName>
</protein>
<proteinExistence type="predicted"/>
<dbReference type="Proteomes" id="UP000829685">
    <property type="component" value="Unassembled WGS sequence"/>
</dbReference>
<feature type="compositionally biased region" description="Low complexity" evidence="1">
    <location>
        <begin position="15"/>
        <end position="25"/>
    </location>
</feature>
<feature type="region of interest" description="Disordered" evidence="1">
    <location>
        <begin position="1"/>
        <end position="218"/>
    </location>
</feature>
<dbReference type="EMBL" id="JAFIMR010000039">
    <property type="protein sequence ID" value="KAI1857692.1"/>
    <property type="molecule type" value="Genomic_DNA"/>
</dbReference>
<evidence type="ECO:0000313" key="3">
    <source>
        <dbReference type="Proteomes" id="UP000829685"/>
    </source>
</evidence>
<feature type="compositionally biased region" description="Basic and acidic residues" evidence="1">
    <location>
        <begin position="113"/>
        <end position="122"/>
    </location>
</feature>
<evidence type="ECO:0000256" key="1">
    <source>
        <dbReference type="SAM" id="MobiDB-lite"/>
    </source>
</evidence>
<dbReference type="AlphaFoldDB" id="A0A9P9WDB1"/>
<reference evidence="2" key="1">
    <citation type="submission" date="2021-03" db="EMBL/GenBank/DDBJ databases">
        <title>Revisited historic fungal species revealed as producer of novel bioactive compounds through whole genome sequencing and comparative genomics.</title>
        <authorList>
            <person name="Vignolle G.A."/>
            <person name="Hochenegger N."/>
            <person name="Mach R.L."/>
            <person name="Mach-Aigner A.R."/>
            <person name="Javad Rahimi M."/>
            <person name="Salim K.A."/>
            <person name="Chan C.M."/>
            <person name="Lim L.B.L."/>
            <person name="Cai F."/>
            <person name="Druzhinina I.S."/>
            <person name="U'Ren J.M."/>
            <person name="Derntl C."/>
        </authorList>
    </citation>
    <scope>NUCLEOTIDE SEQUENCE</scope>
    <source>
        <strain evidence="2">TUCIM 5799</strain>
    </source>
</reference>